<protein>
    <submittedName>
        <fullName evidence="1">Uncharacterized protein</fullName>
    </submittedName>
</protein>
<evidence type="ECO:0000313" key="2">
    <source>
        <dbReference type="Proteomes" id="UP000299102"/>
    </source>
</evidence>
<gene>
    <name evidence="1" type="ORF">EVAR_36911_1</name>
</gene>
<reference evidence="1 2" key="1">
    <citation type="journal article" date="2019" name="Commun. Biol.">
        <title>The bagworm genome reveals a unique fibroin gene that provides high tensile strength.</title>
        <authorList>
            <person name="Kono N."/>
            <person name="Nakamura H."/>
            <person name="Ohtoshi R."/>
            <person name="Tomita M."/>
            <person name="Numata K."/>
            <person name="Arakawa K."/>
        </authorList>
    </citation>
    <scope>NUCLEOTIDE SEQUENCE [LARGE SCALE GENOMIC DNA]</scope>
</reference>
<comment type="caution">
    <text evidence="1">The sequence shown here is derived from an EMBL/GenBank/DDBJ whole genome shotgun (WGS) entry which is preliminary data.</text>
</comment>
<dbReference type="EMBL" id="BGZK01000735">
    <property type="protein sequence ID" value="GBP58439.1"/>
    <property type="molecule type" value="Genomic_DNA"/>
</dbReference>
<name>A0A4C1X7V5_EUMVA</name>
<proteinExistence type="predicted"/>
<dbReference type="Proteomes" id="UP000299102">
    <property type="component" value="Unassembled WGS sequence"/>
</dbReference>
<organism evidence="1 2">
    <name type="scientific">Eumeta variegata</name>
    <name type="common">Bagworm moth</name>
    <name type="synonym">Eumeta japonica</name>
    <dbReference type="NCBI Taxonomy" id="151549"/>
    <lineage>
        <taxon>Eukaryota</taxon>
        <taxon>Metazoa</taxon>
        <taxon>Ecdysozoa</taxon>
        <taxon>Arthropoda</taxon>
        <taxon>Hexapoda</taxon>
        <taxon>Insecta</taxon>
        <taxon>Pterygota</taxon>
        <taxon>Neoptera</taxon>
        <taxon>Endopterygota</taxon>
        <taxon>Lepidoptera</taxon>
        <taxon>Glossata</taxon>
        <taxon>Ditrysia</taxon>
        <taxon>Tineoidea</taxon>
        <taxon>Psychidae</taxon>
        <taxon>Oiketicinae</taxon>
        <taxon>Eumeta</taxon>
    </lineage>
</organism>
<evidence type="ECO:0000313" key="1">
    <source>
        <dbReference type="EMBL" id="GBP58439.1"/>
    </source>
</evidence>
<accession>A0A4C1X7V5</accession>
<sequence>MTTPYEIDTDMHGKTRYIKVGNVCFKCKLLVHSARGVRRMRRPARNTKPLQGYARVARRLTNDCLRYSSTNIISIGYDLHSRLRRWTDN</sequence>
<keyword evidence="2" id="KW-1185">Reference proteome</keyword>
<dbReference type="AlphaFoldDB" id="A0A4C1X7V5"/>